<evidence type="ECO:0000259" key="1">
    <source>
        <dbReference type="Pfam" id="PF13966"/>
    </source>
</evidence>
<feature type="domain" description="Reverse transcriptase zinc-binding" evidence="1">
    <location>
        <begin position="148"/>
        <end position="217"/>
    </location>
</feature>
<proteinExistence type="predicted"/>
<gene>
    <name evidence="2" type="ORF">LSALG_LOCUS19263</name>
</gene>
<dbReference type="PANTHER" id="PTHR33116">
    <property type="entry name" value="REVERSE TRANSCRIPTASE ZINC-BINDING DOMAIN-CONTAINING PROTEIN-RELATED-RELATED"/>
    <property type="match status" value="1"/>
</dbReference>
<organism evidence="2 3">
    <name type="scientific">Lactuca saligna</name>
    <name type="common">Willowleaf lettuce</name>
    <dbReference type="NCBI Taxonomy" id="75948"/>
    <lineage>
        <taxon>Eukaryota</taxon>
        <taxon>Viridiplantae</taxon>
        <taxon>Streptophyta</taxon>
        <taxon>Embryophyta</taxon>
        <taxon>Tracheophyta</taxon>
        <taxon>Spermatophyta</taxon>
        <taxon>Magnoliopsida</taxon>
        <taxon>eudicotyledons</taxon>
        <taxon>Gunneridae</taxon>
        <taxon>Pentapetalae</taxon>
        <taxon>asterids</taxon>
        <taxon>campanulids</taxon>
        <taxon>Asterales</taxon>
        <taxon>Asteraceae</taxon>
        <taxon>Cichorioideae</taxon>
        <taxon>Cichorieae</taxon>
        <taxon>Lactucinae</taxon>
        <taxon>Lactuca</taxon>
    </lineage>
</organism>
<keyword evidence="3" id="KW-1185">Reference proteome</keyword>
<evidence type="ECO:0000313" key="3">
    <source>
        <dbReference type="Proteomes" id="UP001177003"/>
    </source>
</evidence>
<reference evidence="2" key="1">
    <citation type="submission" date="2023-04" db="EMBL/GenBank/DDBJ databases">
        <authorList>
            <person name="Vijverberg K."/>
            <person name="Xiong W."/>
            <person name="Schranz E."/>
        </authorList>
    </citation>
    <scope>NUCLEOTIDE SEQUENCE</scope>
</reference>
<protein>
    <recommendedName>
        <fullName evidence="1">Reverse transcriptase zinc-binding domain-containing protein</fullName>
    </recommendedName>
</protein>
<dbReference type="Proteomes" id="UP001177003">
    <property type="component" value="Chromosome 4"/>
</dbReference>
<dbReference type="AlphaFoldDB" id="A0AA36E245"/>
<evidence type="ECO:0000313" key="2">
    <source>
        <dbReference type="EMBL" id="CAI9279463.1"/>
    </source>
</evidence>
<dbReference type="EMBL" id="OX465080">
    <property type="protein sequence ID" value="CAI9279463.1"/>
    <property type="molecule type" value="Genomic_DNA"/>
</dbReference>
<dbReference type="PANTHER" id="PTHR33116:SF77">
    <property type="entry name" value="RNA-DIRECTED DNA POLYMERASE"/>
    <property type="match status" value="1"/>
</dbReference>
<sequence length="300" mass="34705">MLDNLHLYHFSLFKASKSVIDHLERFRRNFLMGGCEGKKKIYWVGWDVVLEPKERGGLGVGSLVSLKWALLFKWLWRFKIDLDALWSVNWRWKKVPSDSREINELGLDALISSFSVTNGPDAWSSKISTDGSIYMRDLRVLIDLKVTKQVDNPTIWLNLVPLKVIVFVWRASMDIVPSFGALSRRGILVHDSHCRFCDVGSDEADNLLIRCPLAHEVLNCIMNWCNFTPIQFHSIRELLEYVAVWSNCPKNQKILLAILYGYLWCTWKTINDIVVNNVITNVPKLADNISSLVFNWVKHR</sequence>
<dbReference type="InterPro" id="IPR026960">
    <property type="entry name" value="RVT-Znf"/>
</dbReference>
<accession>A0AA36E245</accession>
<name>A0AA36E245_LACSI</name>
<dbReference type="Pfam" id="PF13966">
    <property type="entry name" value="zf-RVT"/>
    <property type="match status" value="1"/>
</dbReference>